<accession>A0A081BX43</accession>
<protein>
    <recommendedName>
        <fullName evidence="3">DUF4177 domain-containing protein</fullName>
    </recommendedName>
</protein>
<keyword evidence="2" id="KW-1185">Reference proteome</keyword>
<dbReference type="HOGENOM" id="CLU_202968_0_0_0"/>
<evidence type="ECO:0000313" key="1">
    <source>
        <dbReference type="EMBL" id="GAK56898.1"/>
    </source>
</evidence>
<dbReference type="STRING" id="1499967.U27_03862"/>
<dbReference type="eggNOG" id="ENOG503380W">
    <property type="taxonomic scope" value="Bacteria"/>
</dbReference>
<reference evidence="1" key="1">
    <citation type="journal article" date="2015" name="PeerJ">
        <title>First genomic representation of candidate bacterial phylum KSB3 points to enhanced environmental sensing as a trigger of wastewater bulking.</title>
        <authorList>
            <person name="Sekiguchi Y."/>
            <person name="Ohashi A."/>
            <person name="Parks D.H."/>
            <person name="Yamauchi T."/>
            <person name="Tyson G.W."/>
            <person name="Hugenholtz P."/>
        </authorList>
    </citation>
    <scope>NUCLEOTIDE SEQUENCE [LARGE SCALE GENOMIC DNA]</scope>
</reference>
<evidence type="ECO:0008006" key="3">
    <source>
        <dbReference type="Google" id="ProtNLM"/>
    </source>
</evidence>
<proteinExistence type="predicted"/>
<dbReference type="EMBL" id="DF820465">
    <property type="protein sequence ID" value="GAK56898.1"/>
    <property type="molecule type" value="Genomic_DNA"/>
</dbReference>
<sequence>MRYKVVELSIVTDDNIEEVLNTWTPRGWTFESLHFAMGTGSKRPSMAFLFFVRSRDDTSEAGELLGEEGEL</sequence>
<name>A0A081BX43_VECG1</name>
<dbReference type="AlphaFoldDB" id="A0A081BX43"/>
<organism evidence="1">
    <name type="scientific">Vecturithrix granuli</name>
    <dbReference type="NCBI Taxonomy" id="1499967"/>
    <lineage>
        <taxon>Bacteria</taxon>
        <taxon>Candidatus Moduliflexota</taxon>
        <taxon>Candidatus Vecturitrichia</taxon>
        <taxon>Candidatus Vecturitrichales</taxon>
        <taxon>Candidatus Vecturitrichaceae</taxon>
        <taxon>Candidatus Vecturithrix</taxon>
    </lineage>
</organism>
<evidence type="ECO:0000313" key="2">
    <source>
        <dbReference type="Proteomes" id="UP000030661"/>
    </source>
</evidence>
<gene>
    <name evidence="1" type="ORF">U27_03862</name>
</gene>
<dbReference type="Proteomes" id="UP000030661">
    <property type="component" value="Unassembled WGS sequence"/>
</dbReference>